<dbReference type="Proteomes" id="UP000288716">
    <property type="component" value="Unassembled WGS sequence"/>
</dbReference>
<evidence type="ECO:0000313" key="1">
    <source>
        <dbReference type="EMBL" id="RWS25975.1"/>
    </source>
</evidence>
<comment type="caution">
    <text evidence="1">The sequence shown here is derived from an EMBL/GenBank/DDBJ whole genome shotgun (WGS) entry which is preliminary data.</text>
</comment>
<organism evidence="1 2">
    <name type="scientific">Leptotrombidium deliense</name>
    <dbReference type="NCBI Taxonomy" id="299467"/>
    <lineage>
        <taxon>Eukaryota</taxon>
        <taxon>Metazoa</taxon>
        <taxon>Ecdysozoa</taxon>
        <taxon>Arthropoda</taxon>
        <taxon>Chelicerata</taxon>
        <taxon>Arachnida</taxon>
        <taxon>Acari</taxon>
        <taxon>Acariformes</taxon>
        <taxon>Trombidiformes</taxon>
        <taxon>Prostigmata</taxon>
        <taxon>Anystina</taxon>
        <taxon>Parasitengona</taxon>
        <taxon>Trombiculoidea</taxon>
        <taxon>Trombiculidae</taxon>
        <taxon>Leptotrombidium</taxon>
    </lineage>
</organism>
<dbReference type="OrthoDB" id="10070678at2759"/>
<keyword evidence="2" id="KW-1185">Reference proteome</keyword>
<protein>
    <recommendedName>
        <fullName evidence="3">ZP domain-containing protein</fullName>
    </recommendedName>
</protein>
<dbReference type="EMBL" id="NCKV01003179">
    <property type="protein sequence ID" value="RWS25975.1"/>
    <property type="molecule type" value="Genomic_DNA"/>
</dbReference>
<dbReference type="VEuPathDB" id="VectorBase:LDEU006065"/>
<reference evidence="1 2" key="1">
    <citation type="journal article" date="2018" name="Gigascience">
        <title>Genomes of trombidid mites reveal novel predicted allergens and laterally-transferred genes associated with secondary metabolism.</title>
        <authorList>
            <person name="Dong X."/>
            <person name="Chaisiri K."/>
            <person name="Xia D."/>
            <person name="Armstrong S.D."/>
            <person name="Fang Y."/>
            <person name="Donnelly M.J."/>
            <person name="Kadowaki T."/>
            <person name="McGarry J.W."/>
            <person name="Darby A.C."/>
            <person name="Makepeace B.L."/>
        </authorList>
    </citation>
    <scope>NUCLEOTIDE SEQUENCE [LARGE SCALE GENOMIC DNA]</scope>
    <source>
        <strain evidence="1">UoL-UT</strain>
    </source>
</reference>
<sequence length="109" mass="12363">MMRTLANRRIANDVQYLVTLNCKSNETVVNLNFTDPFKGVIQNRCRIRGDNNRNYVLRVPHNGCGTRHVVSSGAFFNTLFIRYHPSLEMEGDHLKSIVCKFGTASVFVG</sequence>
<name>A0A443SEP8_9ACAR</name>
<gene>
    <name evidence="1" type="ORF">B4U80_01902</name>
</gene>
<evidence type="ECO:0008006" key="3">
    <source>
        <dbReference type="Google" id="ProtNLM"/>
    </source>
</evidence>
<proteinExistence type="predicted"/>
<dbReference type="STRING" id="299467.A0A443SEP8"/>
<dbReference type="AlphaFoldDB" id="A0A443SEP8"/>
<accession>A0A443SEP8</accession>
<dbReference type="PANTHER" id="PTHR46560">
    <property type="entry name" value="CYPHER, ISOFORM B"/>
    <property type="match status" value="1"/>
</dbReference>
<dbReference type="PANTHER" id="PTHR46560:SF11">
    <property type="entry name" value="GH09980P"/>
    <property type="match status" value="1"/>
</dbReference>
<evidence type="ECO:0000313" key="2">
    <source>
        <dbReference type="Proteomes" id="UP000288716"/>
    </source>
</evidence>